<dbReference type="PANTHER" id="PTHR21262:SF31">
    <property type="entry name" value="GTP PYROPHOSPHOKINASE"/>
    <property type="match status" value="1"/>
</dbReference>
<dbReference type="GO" id="GO:0015970">
    <property type="term" value="P:guanosine tetraphosphate biosynthetic process"/>
    <property type="evidence" value="ECO:0007669"/>
    <property type="project" value="UniProtKB-UniPathway"/>
</dbReference>
<dbReference type="SUPFAM" id="SSF81301">
    <property type="entry name" value="Nucleotidyltransferase"/>
    <property type="match status" value="1"/>
</dbReference>
<dbReference type="InterPro" id="IPR045600">
    <property type="entry name" value="RelA/SpoT_AH_RIS"/>
</dbReference>
<dbReference type="Proteomes" id="UP000093352">
    <property type="component" value="Unassembled WGS sequence"/>
</dbReference>
<dbReference type="InterPro" id="IPR002912">
    <property type="entry name" value="ACT_dom"/>
</dbReference>
<dbReference type="RefSeq" id="WP_068912086.1">
    <property type="nucleotide sequence ID" value="NZ_MBEW02000026.1"/>
</dbReference>
<protein>
    <recommendedName>
        <fullName evidence="2">GTP diphosphokinase</fullName>
        <ecNumber evidence="2">2.7.6.5</ecNumber>
    </recommendedName>
</protein>
<evidence type="ECO:0000313" key="8">
    <source>
        <dbReference type="EMBL" id="RDY20609.1"/>
    </source>
</evidence>
<feature type="domain" description="TGS" evidence="7">
    <location>
        <begin position="386"/>
        <end position="447"/>
    </location>
</feature>
<sequence length="732" mass="84527">MLEYLIRLVKKYDKNADVDIIIKAYEIASEKHEGQLRRSGEKYIIHPIEVAIILANLEMDVATIAAAIMHDVVEDTDTSLEQMRTMFGDEIADLVDGVTKLGKLEYKTKEENQTENLRKMFMAMAKDVRVILIKLADRLHNMRTLKYMPPHKAMEKSKETLEIFAPIAGRLGISTIKIEMEDIALRYLEPDFYFDMSRKISGRLKERDKYISGVIETLTEKVKNDAKINCEIYGRAKHIYSIYKKIVFKQRDFDDIYDFVAVRIIVDSIKDCYAALGVVHSIWKPIPHRFKDYISSPKPNMYQSLHTTIIGPDGFPVEIQIRTKEMHRTAEYGIAAHWKYKEGRIDTKESDMEKKLAWLRQMMDWQKEVTDPKEFMESLKMDLYANQVYVYTPKGDVIELPAGSTPLDLAYKIHTNVGNNMIGAKISGKIVPITTTLKNGEIVEILTSKAAKGPSRDWLDIVKSSHAKSKIRAYFKKERAEENYEKGKEIIDRETKKQGYPIADFLRTKALAAIAKFYNQPNEEELYKAIGYGGLTSSQVMQKLKEIYEKDFDSKIKEKKLELTKERQKNASEEKINKRKANKQAVLVEGQTNMLTRLAKCCNPIPGDEIVGYVTKGRGVTIHRKDCQNAIRDIENSETRMLDVYWNEYETPASFDVEVEISAFDRRGLFSDISKVFEDEKSDVLSINARKSKENAVMNVKFEVRTKEQMRKIIRKLKAIKDIHDVYRVSNK</sequence>
<dbReference type="InterPro" id="IPR033655">
    <property type="entry name" value="TGS_RelA/SpoT"/>
</dbReference>
<comment type="pathway">
    <text evidence="1">Purine metabolism; ppGpp biosynthesis; ppGpp from GTP: step 1/2.</text>
</comment>
<dbReference type="SMART" id="SM00954">
    <property type="entry name" value="RelA_SpoT"/>
    <property type="match status" value="1"/>
</dbReference>
<dbReference type="PROSITE" id="PS51880">
    <property type="entry name" value="TGS"/>
    <property type="match status" value="1"/>
</dbReference>
<dbReference type="PANTHER" id="PTHR21262">
    <property type="entry name" value="GUANOSINE-3',5'-BIS DIPHOSPHATE 3'-PYROPHOSPHOHYDROLASE"/>
    <property type="match status" value="1"/>
</dbReference>
<dbReference type="AlphaFoldDB" id="A0A371IJE3"/>
<dbReference type="Pfam" id="PF19296">
    <property type="entry name" value="RelA_AH_RIS"/>
    <property type="match status" value="1"/>
</dbReference>
<evidence type="ECO:0000256" key="1">
    <source>
        <dbReference type="ARBA" id="ARBA00004976"/>
    </source>
</evidence>
<dbReference type="Gene3D" id="3.10.20.30">
    <property type="match status" value="1"/>
</dbReference>
<dbReference type="GO" id="GO:0008728">
    <property type="term" value="F:GTP diphosphokinase activity"/>
    <property type="evidence" value="ECO:0007669"/>
    <property type="project" value="UniProtKB-EC"/>
</dbReference>
<dbReference type="GO" id="GO:0016787">
    <property type="term" value="F:hydrolase activity"/>
    <property type="evidence" value="ECO:0007669"/>
    <property type="project" value="UniProtKB-KW"/>
</dbReference>
<comment type="caution">
    <text evidence="8">The sequence shown here is derived from an EMBL/GenBank/DDBJ whole genome shotgun (WGS) entry which is preliminary data.</text>
</comment>
<dbReference type="Pfam" id="PF13291">
    <property type="entry name" value="ACT_4"/>
    <property type="match status" value="1"/>
</dbReference>
<dbReference type="CDD" id="cd01668">
    <property type="entry name" value="TGS_RSH"/>
    <property type="match status" value="1"/>
</dbReference>
<gene>
    <name evidence="8" type="ORF">BBG48_009130</name>
</gene>
<evidence type="ECO:0000256" key="4">
    <source>
        <dbReference type="RuleBase" id="RU003847"/>
    </source>
</evidence>
<feature type="domain" description="HD" evidence="6">
    <location>
        <begin position="43"/>
        <end position="142"/>
    </location>
</feature>
<dbReference type="InterPro" id="IPR003607">
    <property type="entry name" value="HD/PDEase_dom"/>
</dbReference>
<dbReference type="EC" id="2.7.6.5" evidence="2"/>
<organism evidence="8 9">
    <name type="scientific">Criibacterium bergeronii</name>
    <dbReference type="NCBI Taxonomy" id="1871336"/>
    <lineage>
        <taxon>Bacteria</taxon>
        <taxon>Bacillati</taxon>
        <taxon>Bacillota</taxon>
        <taxon>Clostridia</taxon>
        <taxon>Peptostreptococcales</taxon>
        <taxon>Filifactoraceae</taxon>
        <taxon>Criibacterium</taxon>
    </lineage>
</organism>
<dbReference type="CDD" id="cd04876">
    <property type="entry name" value="ACT_RelA-SpoT"/>
    <property type="match status" value="1"/>
</dbReference>
<dbReference type="FunFam" id="3.10.20.30:FF:000002">
    <property type="entry name" value="GTP pyrophosphokinase (RelA/SpoT)"/>
    <property type="match status" value="1"/>
</dbReference>
<feature type="domain" description="ACT" evidence="5">
    <location>
        <begin position="658"/>
        <end position="731"/>
    </location>
</feature>
<dbReference type="STRING" id="1871336.BBG48_08185"/>
<dbReference type="PROSITE" id="PS51831">
    <property type="entry name" value="HD"/>
    <property type="match status" value="1"/>
</dbReference>
<dbReference type="EMBL" id="MBEW02000026">
    <property type="protein sequence ID" value="RDY20609.1"/>
    <property type="molecule type" value="Genomic_DNA"/>
</dbReference>
<name>A0A371IJE3_9FIRM</name>
<dbReference type="Pfam" id="PF04607">
    <property type="entry name" value="RelA_SpoT"/>
    <property type="match status" value="1"/>
</dbReference>
<dbReference type="InterPro" id="IPR007685">
    <property type="entry name" value="RelA_SpoT"/>
</dbReference>
<dbReference type="Gene3D" id="3.30.460.10">
    <property type="entry name" value="Beta Polymerase, domain 2"/>
    <property type="match status" value="1"/>
</dbReference>
<comment type="catalytic activity">
    <reaction evidence="3">
        <text>GTP + ATP = guanosine 3'-diphosphate 5'-triphosphate + AMP</text>
        <dbReference type="Rhea" id="RHEA:22088"/>
        <dbReference type="ChEBI" id="CHEBI:30616"/>
        <dbReference type="ChEBI" id="CHEBI:37565"/>
        <dbReference type="ChEBI" id="CHEBI:142410"/>
        <dbReference type="ChEBI" id="CHEBI:456215"/>
        <dbReference type="EC" id="2.7.6.5"/>
    </reaction>
</comment>
<dbReference type="SUPFAM" id="SSF55021">
    <property type="entry name" value="ACT-like"/>
    <property type="match status" value="1"/>
</dbReference>
<dbReference type="Pfam" id="PF02824">
    <property type="entry name" value="TGS"/>
    <property type="match status" value="1"/>
</dbReference>
<dbReference type="SUPFAM" id="SSF81271">
    <property type="entry name" value="TGS-like"/>
    <property type="match status" value="1"/>
</dbReference>
<dbReference type="InterPro" id="IPR043519">
    <property type="entry name" value="NT_sf"/>
</dbReference>
<evidence type="ECO:0000259" key="5">
    <source>
        <dbReference type="PROSITE" id="PS51671"/>
    </source>
</evidence>
<evidence type="ECO:0000313" key="9">
    <source>
        <dbReference type="Proteomes" id="UP000093352"/>
    </source>
</evidence>
<dbReference type="NCBIfam" id="TIGR00691">
    <property type="entry name" value="spoT_relA"/>
    <property type="match status" value="1"/>
</dbReference>
<evidence type="ECO:0000256" key="2">
    <source>
        <dbReference type="ARBA" id="ARBA00013251"/>
    </source>
</evidence>
<dbReference type="InterPro" id="IPR004095">
    <property type="entry name" value="TGS"/>
</dbReference>
<dbReference type="InterPro" id="IPR004811">
    <property type="entry name" value="RelA/Spo_fam"/>
</dbReference>
<dbReference type="SUPFAM" id="SSF109604">
    <property type="entry name" value="HD-domain/PDEase-like"/>
    <property type="match status" value="1"/>
</dbReference>
<comment type="similarity">
    <text evidence="4">Belongs to the relA/spoT family.</text>
</comment>
<dbReference type="CDD" id="cd00077">
    <property type="entry name" value="HDc"/>
    <property type="match status" value="1"/>
</dbReference>
<proteinExistence type="inferred from homology"/>
<dbReference type="UniPathway" id="UPA00908">
    <property type="reaction ID" value="UER00884"/>
</dbReference>
<dbReference type="Gene3D" id="1.10.3210.10">
    <property type="entry name" value="Hypothetical protein af1432"/>
    <property type="match status" value="1"/>
</dbReference>
<dbReference type="InterPro" id="IPR045865">
    <property type="entry name" value="ACT-like_dom_sf"/>
</dbReference>
<evidence type="ECO:0000259" key="6">
    <source>
        <dbReference type="PROSITE" id="PS51831"/>
    </source>
</evidence>
<dbReference type="FunFam" id="1.10.3210.10:FF:000001">
    <property type="entry name" value="GTP pyrophosphokinase RelA"/>
    <property type="match status" value="1"/>
</dbReference>
<dbReference type="InterPro" id="IPR006674">
    <property type="entry name" value="HD_domain"/>
</dbReference>
<dbReference type="FunFam" id="3.30.460.10:FF:000001">
    <property type="entry name" value="GTP pyrophosphokinase RelA"/>
    <property type="match status" value="1"/>
</dbReference>
<dbReference type="Gene3D" id="3.30.70.260">
    <property type="match status" value="1"/>
</dbReference>
<dbReference type="SMART" id="SM00471">
    <property type="entry name" value="HDc"/>
    <property type="match status" value="1"/>
</dbReference>
<dbReference type="Pfam" id="PF13328">
    <property type="entry name" value="HD_4"/>
    <property type="match status" value="1"/>
</dbReference>
<reference evidence="8 9" key="1">
    <citation type="journal article" date="2016" name="Genome Announc.">
        <title>Draft Genome Sequence of Criibacterium bergeronii gen. nov., sp. nov., Strain CCRI-22567T, Isolated from a Vaginal Sample from a Woman with Bacterial Vaginosis.</title>
        <authorList>
            <person name="Maheux A.F."/>
            <person name="Berube E."/>
            <person name="Boudreau D.K."/>
            <person name="Raymond F."/>
            <person name="Corbeil J."/>
            <person name="Roy P.H."/>
            <person name="Boissinot M."/>
            <person name="Omar R.F."/>
        </authorList>
    </citation>
    <scope>NUCLEOTIDE SEQUENCE [LARGE SCALE GENOMIC DNA]</scope>
    <source>
        <strain evidence="8 9">CCRI-22567</strain>
    </source>
</reference>
<evidence type="ECO:0000259" key="7">
    <source>
        <dbReference type="PROSITE" id="PS51880"/>
    </source>
</evidence>
<accession>A0A371IJE3</accession>
<dbReference type="InterPro" id="IPR012675">
    <property type="entry name" value="Beta-grasp_dom_sf"/>
</dbReference>
<comment type="function">
    <text evidence="4">In eubacteria ppGpp (guanosine 3'-diphosphate 5'-diphosphate) is a mediator of the stringent response that coordinates a variety of cellular activities in response to changes in nutritional abundance.</text>
</comment>
<dbReference type="GO" id="GO:0005886">
    <property type="term" value="C:plasma membrane"/>
    <property type="evidence" value="ECO:0007669"/>
    <property type="project" value="TreeGrafter"/>
</dbReference>
<evidence type="ECO:0000256" key="3">
    <source>
        <dbReference type="ARBA" id="ARBA00048244"/>
    </source>
</evidence>
<keyword evidence="9" id="KW-1185">Reference proteome</keyword>
<dbReference type="InterPro" id="IPR012676">
    <property type="entry name" value="TGS-like"/>
</dbReference>
<dbReference type="PROSITE" id="PS51671">
    <property type="entry name" value="ACT"/>
    <property type="match status" value="1"/>
</dbReference>
<dbReference type="CDD" id="cd05399">
    <property type="entry name" value="NT_Rel-Spo_like"/>
    <property type="match status" value="1"/>
</dbReference>